<dbReference type="PANTHER" id="PTHR30212">
    <property type="entry name" value="PROTEIN YIIM"/>
    <property type="match status" value="1"/>
</dbReference>
<dbReference type="AlphaFoldDB" id="A0A7V7UVU9"/>
<comment type="caution">
    <text evidence="2">The sequence shown here is derived from an EMBL/GenBank/DDBJ whole genome shotgun (WGS) entry which is preliminary data.</text>
</comment>
<dbReference type="PANTHER" id="PTHR30212:SF2">
    <property type="entry name" value="PROTEIN YIIM"/>
    <property type="match status" value="1"/>
</dbReference>
<dbReference type="OrthoDB" id="9786134at2"/>
<protein>
    <submittedName>
        <fullName evidence="2">MOSC domain-containing protein</fullName>
    </submittedName>
</protein>
<dbReference type="Proteomes" id="UP000441354">
    <property type="component" value="Unassembled WGS sequence"/>
</dbReference>
<keyword evidence="3" id="KW-1185">Reference proteome</keyword>
<evidence type="ECO:0000313" key="3">
    <source>
        <dbReference type="Proteomes" id="UP000441354"/>
    </source>
</evidence>
<dbReference type="SUPFAM" id="SSF50800">
    <property type="entry name" value="PK beta-barrel domain-like"/>
    <property type="match status" value="1"/>
</dbReference>
<dbReference type="Pfam" id="PF03473">
    <property type="entry name" value="MOSC"/>
    <property type="match status" value="1"/>
</dbReference>
<name>A0A7V7UVU9_9BACI</name>
<dbReference type="GO" id="GO:0003824">
    <property type="term" value="F:catalytic activity"/>
    <property type="evidence" value="ECO:0007669"/>
    <property type="project" value="InterPro"/>
</dbReference>
<feature type="domain" description="MOSC" evidence="1">
    <location>
        <begin position="34"/>
        <end position="168"/>
    </location>
</feature>
<dbReference type="PROSITE" id="PS51340">
    <property type="entry name" value="MOSC"/>
    <property type="match status" value="1"/>
</dbReference>
<dbReference type="InterPro" id="IPR005302">
    <property type="entry name" value="MoCF_Sase_C"/>
</dbReference>
<dbReference type="InterPro" id="IPR011037">
    <property type="entry name" value="Pyrv_Knase-like_insert_dom_sf"/>
</dbReference>
<dbReference type="GO" id="GO:0030170">
    <property type="term" value="F:pyridoxal phosphate binding"/>
    <property type="evidence" value="ECO:0007669"/>
    <property type="project" value="InterPro"/>
</dbReference>
<evidence type="ECO:0000259" key="1">
    <source>
        <dbReference type="PROSITE" id="PS51340"/>
    </source>
</evidence>
<sequence length="218" mass="25045">MGCFILKGKIITLSIGKPKVFQWKRKPEQSGIAKTIVEEVQLNKQCFEGDGVANEKFHGGPDRAICAYPFEHYEYWEKVFQKPFAPPSFGENICVKDMIEKDVYIGDIFQTGNVIIQITQGRIPCSTLSKFNETDALLSKTFETGYTGYFFKVLEEGTVYSESSLELIERKQESISVLDANLIMFERNDPQKMRDLLTLQDLAEEWKIKLEKYIRAAK</sequence>
<dbReference type="EMBL" id="WBOT01000002">
    <property type="protein sequence ID" value="KAB2333490.1"/>
    <property type="molecule type" value="Genomic_DNA"/>
</dbReference>
<dbReference type="Gene3D" id="2.40.33.20">
    <property type="entry name" value="PK beta-barrel domain-like"/>
    <property type="match status" value="1"/>
</dbReference>
<organism evidence="2 3">
    <name type="scientific">Bacillus mesophilum</name>
    <dbReference type="NCBI Taxonomy" id="1071718"/>
    <lineage>
        <taxon>Bacteria</taxon>
        <taxon>Bacillati</taxon>
        <taxon>Bacillota</taxon>
        <taxon>Bacilli</taxon>
        <taxon>Bacillales</taxon>
        <taxon>Bacillaceae</taxon>
        <taxon>Bacillus</taxon>
    </lineage>
</organism>
<gene>
    <name evidence="2" type="ORF">F7732_05185</name>
</gene>
<evidence type="ECO:0000313" key="2">
    <source>
        <dbReference type="EMBL" id="KAB2333490.1"/>
    </source>
</evidence>
<dbReference type="GO" id="GO:0030151">
    <property type="term" value="F:molybdenum ion binding"/>
    <property type="evidence" value="ECO:0007669"/>
    <property type="project" value="InterPro"/>
</dbReference>
<reference evidence="2 3" key="1">
    <citation type="journal article" date="2014" name="Arch. Microbiol.">
        <title>Bacillus mesophilum sp. nov., strain IITR-54T, a novel 4-chlorobiphenyl dechlorinating bacterium.</title>
        <authorList>
            <person name="Manickam N."/>
            <person name="Singh N.K."/>
            <person name="Bajaj A."/>
            <person name="Kumar R.M."/>
            <person name="Kaur G."/>
            <person name="Kaur N."/>
            <person name="Bala M."/>
            <person name="Kumar A."/>
            <person name="Mayilraj S."/>
        </authorList>
    </citation>
    <scope>NUCLEOTIDE SEQUENCE [LARGE SCALE GENOMIC DNA]</scope>
    <source>
        <strain evidence="2 3">IITR-54</strain>
    </source>
</reference>
<proteinExistence type="predicted"/>
<dbReference type="InterPro" id="IPR052353">
    <property type="entry name" value="Benzoxazolinone_Detox_Enz"/>
</dbReference>
<accession>A0A7V7UVU9</accession>